<evidence type="ECO:0000313" key="3">
    <source>
        <dbReference type="Proteomes" id="UP001162164"/>
    </source>
</evidence>
<protein>
    <recommendedName>
        <fullName evidence="1">Borealin C-terminal domain-containing protein</fullName>
    </recommendedName>
</protein>
<dbReference type="Proteomes" id="UP001162164">
    <property type="component" value="Unassembled WGS sequence"/>
</dbReference>
<accession>A0ABQ9JCW3</accession>
<dbReference type="InterPro" id="IPR046466">
    <property type="entry name" value="Borealin_C"/>
</dbReference>
<sequence length="73" mass="7783">MGLSSQRCKPNTPQVILRRPKNGEVALSIQGSPLYSASVVTENMANINTPLLDSRLINPSATEGLESLTDSTV</sequence>
<gene>
    <name evidence="2" type="ORF">NQ317_003579</name>
</gene>
<keyword evidence="3" id="KW-1185">Reference proteome</keyword>
<reference evidence="2" key="1">
    <citation type="journal article" date="2023" name="Insect Mol. Biol.">
        <title>Genome sequencing provides insights into the evolution of gene families encoding plant cell wall-degrading enzymes in longhorned beetles.</title>
        <authorList>
            <person name="Shin N.R."/>
            <person name="Okamura Y."/>
            <person name="Kirsch R."/>
            <person name="Pauchet Y."/>
        </authorList>
    </citation>
    <scope>NUCLEOTIDE SEQUENCE</scope>
    <source>
        <strain evidence="2">MMC_N1</strain>
    </source>
</reference>
<proteinExistence type="predicted"/>
<dbReference type="Pfam" id="PF10512">
    <property type="entry name" value="Borealin"/>
    <property type="match status" value="1"/>
</dbReference>
<evidence type="ECO:0000259" key="1">
    <source>
        <dbReference type="Pfam" id="PF10512"/>
    </source>
</evidence>
<name>A0ABQ9JCW3_9CUCU</name>
<evidence type="ECO:0000313" key="2">
    <source>
        <dbReference type="EMBL" id="KAJ8976038.1"/>
    </source>
</evidence>
<comment type="caution">
    <text evidence="2">The sequence shown here is derived from an EMBL/GenBank/DDBJ whole genome shotgun (WGS) entry which is preliminary data.</text>
</comment>
<feature type="domain" description="Borealin C-terminal" evidence="1">
    <location>
        <begin position="5"/>
        <end position="62"/>
    </location>
</feature>
<organism evidence="2 3">
    <name type="scientific">Molorchus minor</name>
    <dbReference type="NCBI Taxonomy" id="1323400"/>
    <lineage>
        <taxon>Eukaryota</taxon>
        <taxon>Metazoa</taxon>
        <taxon>Ecdysozoa</taxon>
        <taxon>Arthropoda</taxon>
        <taxon>Hexapoda</taxon>
        <taxon>Insecta</taxon>
        <taxon>Pterygota</taxon>
        <taxon>Neoptera</taxon>
        <taxon>Endopterygota</taxon>
        <taxon>Coleoptera</taxon>
        <taxon>Polyphaga</taxon>
        <taxon>Cucujiformia</taxon>
        <taxon>Chrysomeloidea</taxon>
        <taxon>Cerambycidae</taxon>
        <taxon>Lamiinae</taxon>
        <taxon>Monochamini</taxon>
        <taxon>Molorchus</taxon>
    </lineage>
</organism>
<dbReference type="EMBL" id="JAPWTJ010000736">
    <property type="protein sequence ID" value="KAJ8976038.1"/>
    <property type="molecule type" value="Genomic_DNA"/>
</dbReference>